<proteinExistence type="predicted"/>
<dbReference type="Gene3D" id="2.40.50.90">
    <property type="match status" value="1"/>
</dbReference>
<dbReference type="AlphaFoldDB" id="A0A9X2F1P6"/>
<dbReference type="InterPro" id="IPR016071">
    <property type="entry name" value="Staphylococal_nuclease_OB-fold"/>
</dbReference>
<dbReference type="PANTHER" id="PTHR12302">
    <property type="entry name" value="EBNA2 BINDING PROTEIN P100"/>
    <property type="match status" value="1"/>
</dbReference>
<sequence>MNTILIFILLLNNLIVSKIVEGKVISIADGDTITILTKNKDQIKIRLHGIDCPEKKQPFGMAAKQFTSDLVFGKAIKVKITDTDRYGRSIGIVYLNNSEILNEKILVAGFAWHYKKYDQNSAWAELENMARKKKVGIWSDPNAIAPWDWRKMEKLHMK</sequence>
<dbReference type="Pfam" id="PF00565">
    <property type="entry name" value="SNase"/>
    <property type="match status" value="1"/>
</dbReference>
<dbReference type="GO" id="GO:0016787">
    <property type="term" value="F:hydrolase activity"/>
    <property type="evidence" value="ECO:0007669"/>
    <property type="project" value="UniProtKB-KW"/>
</dbReference>
<evidence type="ECO:0000313" key="5">
    <source>
        <dbReference type="EMBL" id="MCO4293054.1"/>
    </source>
</evidence>
<evidence type="ECO:0000256" key="2">
    <source>
        <dbReference type="ARBA" id="ARBA00022759"/>
    </source>
</evidence>
<dbReference type="GO" id="GO:0003676">
    <property type="term" value="F:nucleic acid binding"/>
    <property type="evidence" value="ECO:0007669"/>
    <property type="project" value="InterPro"/>
</dbReference>
<dbReference type="SUPFAM" id="SSF50199">
    <property type="entry name" value="Staphylococcal nuclease"/>
    <property type="match status" value="1"/>
</dbReference>
<keyword evidence="6" id="KW-1185">Reference proteome</keyword>
<dbReference type="RefSeq" id="WP_252587550.1">
    <property type="nucleotide sequence ID" value="NZ_JAMWYS010000030.1"/>
</dbReference>
<organism evidence="5 6">
    <name type="scientific">Solitalea agri</name>
    <dbReference type="NCBI Taxonomy" id="2953739"/>
    <lineage>
        <taxon>Bacteria</taxon>
        <taxon>Pseudomonadati</taxon>
        <taxon>Bacteroidota</taxon>
        <taxon>Sphingobacteriia</taxon>
        <taxon>Sphingobacteriales</taxon>
        <taxon>Sphingobacteriaceae</taxon>
        <taxon>Solitalea</taxon>
    </lineage>
</organism>
<evidence type="ECO:0000256" key="3">
    <source>
        <dbReference type="ARBA" id="ARBA00022801"/>
    </source>
</evidence>
<name>A0A9X2F1P6_9SPHI</name>
<comment type="caution">
    <text evidence="5">The sequence shown here is derived from an EMBL/GenBank/DDBJ whole genome shotgun (WGS) entry which is preliminary data.</text>
</comment>
<dbReference type="EMBL" id="JAMWYS010000030">
    <property type="protein sequence ID" value="MCO4293054.1"/>
    <property type="molecule type" value="Genomic_DNA"/>
</dbReference>
<keyword evidence="2" id="KW-0255">Endonuclease</keyword>
<gene>
    <name evidence="5" type="ORF">NF867_09280</name>
</gene>
<dbReference type="PROSITE" id="PS50830">
    <property type="entry name" value="TNASE_3"/>
    <property type="match status" value="1"/>
</dbReference>
<dbReference type="SMART" id="SM00318">
    <property type="entry name" value="SNc"/>
    <property type="match status" value="1"/>
</dbReference>
<evidence type="ECO:0000313" key="6">
    <source>
        <dbReference type="Proteomes" id="UP001155182"/>
    </source>
</evidence>
<reference evidence="5" key="1">
    <citation type="submission" date="2022-06" db="EMBL/GenBank/DDBJ databases">
        <title>Solitalea sp. MAHUQ-68 isolated from rhizospheric soil.</title>
        <authorList>
            <person name="Huq M.A."/>
        </authorList>
    </citation>
    <scope>NUCLEOTIDE SEQUENCE</scope>
    <source>
        <strain evidence="5">MAHUQ-68</strain>
    </source>
</reference>
<keyword evidence="1" id="KW-0540">Nuclease</keyword>
<dbReference type="InterPro" id="IPR002071">
    <property type="entry name" value="Thermonucl_AS"/>
</dbReference>
<dbReference type="PANTHER" id="PTHR12302:SF3">
    <property type="entry name" value="SERINE_THREONINE-PROTEIN KINASE 31"/>
    <property type="match status" value="1"/>
</dbReference>
<dbReference type="InterPro" id="IPR035437">
    <property type="entry name" value="SNase_OB-fold_sf"/>
</dbReference>
<dbReference type="Proteomes" id="UP001155182">
    <property type="component" value="Unassembled WGS sequence"/>
</dbReference>
<dbReference type="PROSITE" id="PS01123">
    <property type="entry name" value="TNASE_1"/>
    <property type="match status" value="1"/>
</dbReference>
<protein>
    <submittedName>
        <fullName evidence="5">Thermonuclease family protein</fullName>
    </submittedName>
</protein>
<dbReference type="GO" id="GO:0004519">
    <property type="term" value="F:endonuclease activity"/>
    <property type="evidence" value="ECO:0007669"/>
    <property type="project" value="UniProtKB-KW"/>
</dbReference>
<evidence type="ECO:0000259" key="4">
    <source>
        <dbReference type="PROSITE" id="PS50830"/>
    </source>
</evidence>
<accession>A0A9X2F1P6</accession>
<evidence type="ECO:0000256" key="1">
    <source>
        <dbReference type="ARBA" id="ARBA00022722"/>
    </source>
</evidence>
<keyword evidence="3" id="KW-0378">Hydrolase</keyword>
<feature type="domain" description="TNase-like" evidence="4">
    <location>
        <begin position="18"/>
        <end position="140"/>
    </location>
</feature>